<reference evidence="2" key="1">
    <citation type="submission" date="2022-11" db="EMBL/GenBank/DDBJ databases">
        <title>Centuries of genome instability and evolution in soft-shell clam transmissible cancer (bioRxiv).</title>
        <authorList>
            <person name="Hart S.F.M."/>
            <person name="Yonemitsu M.A."/>
            <person name="Giersch R.M."/>
            <person name="Beal B.F."/>
            <person name="Arriagada G."/>
            <person name="Davis B.W."/>
            <person name="Ostrander E.A."/>
            <person name="Goff S.P."/>
            <person name="Metzger M.J."/>
        </authorList>
    </citation>
    <scope>NUCLEOTIDE SEQUENCE</scope>
    <source>
        <strain evidence="2">MELC-2E11</strain>
        <tissue evidence="2">Siphon/mantle</tissue>
    </source>
</reference>
<keyword evidence="1" id="KW-0175">Coiled coil</keyword>
<sequence length="404" mass="46044">MNAWNQAECVQLDFQEGNNLPGLGDGKSSTPYADINEGGASHILIVIHADNACKTDNLNGVSVVESHSSMKLLAASNSEKEGKYLGTLYTKPNLSKEITNVKQKMGCYILLASMKAVEEESLTNINGLRKFKIEINQYLDKREQELLEEIEQKQRQSKTLLNALISKCQDMKSAAENLKSKLQTQSANRNQLLIEGKRAFKELAGLQTALEDVDRKRKVPQYTFFRDPATEQLKACQTAIGSLEEKESSLALEQQELVKKQEQEQNEKAASQQEIQHLFNSDEDDWGYEEFIPWNVSMKSVDEESLNNINELRKFRNEINQYLDQMEKELLVEIEQRKRETMRMINELKSSCEKVKSATKKLKLELQAQEANNNQLLIVGKRAVKDLTGLQTTLEEVGRREIPR</sequence>
<accession>A0ABY7FYS8</accession>
<name>A0ABY7FYS8_MYAAR</name>
<evidence type="ECO:0000313" key="2">
    <source>
        <dbReference type="EMBL" id="WAR26807.1"/>
    </source>
</evidence>
<protein>
    <submittedName>
        <fullName evidence="2">Uncharacterized protein</fullName>
    </submittedName>
</protein>
<organism evidence="2 3">
    <name type="scientific">Mya arenaria</name>
    <name type="common">Soft-shell clam</name>
    <dbReference type="NCBI Taxonomy" id="6604"/>
    <lineage>
        <taxon>Eukaryota</taxon>
        <taxon>Metazoa</taxon>
        <taxon>Spiralia</taxon>
        <taxon>Lophotrochozoa</taxon>
        <taxon>Mollusca</taxon>
        <taxon>Bivalvia</taxon>
        <taxon>Autobranchia</taxon>
        <taxon>Heteroconchia</taxon>
        <taxon>Euheterodonta</taxon>
        <taxon>Imparidentia</taxon>
        <taxon>Neoheterodontei</taxon>
        <taxon>Myida</taxon>
        <taxon>Myoidea</taxon>
        <taxon>Myidae</taxon>
        <taxon>Mya</taxon>
    </lineage>
</organism>
<evidence type="ECO:0000256" key="1">
    <source>
        <dbReference type="SAM" id="Coils"/>
    </source>
</evidence>
<dbReference type="EMBL" id="CP111025">
    <property type="protein sequence ID" value="WAR26807.1"/>
    <property type="molecule type" value="Genomic_DNA"/>
</dbReference>
<feature type="coiled-coil region" evidence="1">
    <location>
        <begin position="309"/>
        <end position="372"/>
    </location>
</feature>
<evidence type="ECO:0000313" key="3">
    <source>
        <dbReference type="Proteomes" id="UP001164746"/>
    </source>
</evidence>
<dbReference type="Proteomes" id="UP001164746">
    <property type="component" value="Chromosome 14"/>
</dbReference>
<feature type="coiled-coil region" evidence="1">
    <location>
        <begin position="243"/>
        <end position="274"/>
    </location>
</feature>
<gene>
    <name evidence="2" type="ORF">MAR_012511</name>
</gene>
<keyword evidence="3" id="KW-1185">Reference proteome</keyword>
<proteinExistence type="predicted"/>
<feature type="coiled-coil region" evidence="1">
    <location>
        <begin position="136"/>
        <end position="195"/>
    </location>
</feature>